<dbReference type="SUPFAM" id="SSF109604">
    <property type="entry name" value="HD-domain/PDEase-like"/>
    <property type="match status" value="1"/>
</dbReference>
<dbReference type="Gene3D" id="1.10.3210.10">
    <property type="entry name" value="Hypothetical protein af1432"/>
    <property type="match status" value="1"/>
</dbReference>
<name>A0A6J6KSB5_9ZZZZ</name>
<accession>A0A6J6KSB5</accession>
<protein>
    <submittedName>
        <fullName evidence="2">Unannotated protein</fullName>
    </submittedName>
</protein>
<dbReference type="InterPro" id="IPR006674">
    <property type="entry name" value="HD_domain"/>
</dbReference>
<reference evidence="2" key="1">
    <citation type="submission" date="2020-05" db="EMBL/GenBank/DDBJ databases">
        <authorList>
            <person name="Chiriac C."/>
            <person name="Salcher M."/>
            <person name="Ghai R."/>
            <person name="Kavagutti S V."/>
        </authorList>
    </citation>
    <scope>NUCLEOTIDE SEQUENCE</scope>
</reference>
<dbReference type="EMBL" id="CAEZWH010000070">
    <property type="protein sequence ID" value="CAB4651124.1"/>
    <property type="molecule type" value="Genomic_DNA"/>
</dbReference>
<sequence length="186" mass="20677">MTNATFTSMDVSTKEEWLNIGAETAKNQPRVAEGILKMLSEMHTIVDGFVTDQLTHALQTATMAERAGADDEVVVAALCHDIGKAISVPNHPAIAAAILKPYVRPEVHFMIEAHQDFQGKHYYGHFGMNPDARKKHEGHPAYELAAKFADEWDQKAFDPNYDTLPLEHFADRVRSVFAKAKFVAAD</sequence>
<dbReference type="AlphaFoldDB" id="A0A6J6KSB5"/>
<dbReference type="SMART" id="SM00471">
    <property type="entry name" value="HDc"/>
    <property type="match status" value="1"/>
</dbReference>
<evidence type="ECO:0000313" key="3">
    <source>
        <dbReference type="EMBL" id="CAB4768725.1"/>
    </source>
</evidence>
<dbReference type="PANTHER" id="PTHR40202:SF1">
    <property type="entry name" value="HD DOMAIN-CONTAINING PROTEIN"/>
    <property type="match status" value="1"/>
</dbReference>
<dbReference type="InterPro" id="IPR003607">
    <property type="entry name" value="HD/PDEase_dom"/>
</dbReference>
<dbReference type="CDD" id="cd00077">
    <property type="entry name" value="HDc"/>
    <property type="match status" value="1"/>
</dbReference>
<dbReference type="PANTHER" id="PTHR40202">
    <property type="match status" value="1"/>
</dbReference>
<proteinExistence type="predicted"/>
<dbReference type="Pfam" id="PF01966">
    <property type="entry name" value="HD"/>
    <property type="match status" value="1"/>
</dbReference>
<gene>
    <name evidence="2" type="ORF">UFOPK2195_00477</name>
    <name evidence="3" type="ORF">UFOPK2872_01035</name>
</gene>
<evidence type="ECO:0000259" key="1">
    <source>
        <dbReference type="SMART" id="SM00471"/>
    </source>
</evidence>
<dbReference type="EMBL" id="CAEZZM010000142">
    <property type="protein sequence ID" value="CAB4768725.1"/>
    <property type="molecule type" value="Genomic_DNA"/>
</dbReference>
<organism evidence="2">
    <name type="scientific">freshwater metagenome</name>
    <dbReference type="NCBI Taxonomy" id="449393"/>
    <lineage>
        <taxon>unclassified sequences</taxon>
        <taxon>metagenomes</taxon>
        <taxon>ecological metagenomes</taxon>
    </lineage>
</organism>
<dbReference type="InterPro" id="IPR052567">
    <property type="entry name" value="OP_Dioxygenase"/>
</dbReference>
<feature type="domain" description="HD/PDEase" evidence="1">
    <location>
        <begin position="49"/>
        <end position="164"/>
    </location>
</feature>
<evidence type="ECO:0000313" key="2">
    <source>
        <dbReference type="EMBL" id="CAB4651124.1"/>
    </source>
</evidence>